<dbReference type="SUPFAM" id="SSF56112">
    <property type="entry name" value="Protein kinase-like (PK-like)"/>
    <property type="match status" value="1"/>
</dbReference>
<dbReference type="PROSITE" id="PS00107">
    <property type="entry name" value="PROTEIN_KINASE_ATP"/>
    <property type="match status" value="1"/>
</dbReference>
<reference evidence="12 14" key="2">
    <citation type="submission" date="2014-03" db="EMBL/GenBank/DDBJ databases">
        <title>Genomics of Bifidobacteria.</title>
        <authorList>
            <person name="Ventura M."/>
            <person name="Milani C."/>
            <person name="Lugli G.A."/>
        </authorList>
    </citation>
    <scope>NUCLEOTIDE SEQUENCE [LARGE SCALE GENOMIC DNA]</scope>
    <source>
        <strain evidence="12 14">LMG 11596</strain>
    </source>
</reference>
<evidence type="ECO:0000256" key="9">
    <source>
        <dbReference type="SAM" id="Phobius"/>
    </source>
</evidence>
<dbReference type="Proteomes" id="UP000029074">
    <property type="component" value="Unassembled WGS sequence"/>
</dbReference>
<reference evidence="11 13" key="1">
    <citation type="submission" date="2009-11" db="EMBL/GenBank/DDBJ databases">
        <authorList>
            <person name="Weinstock G."/>
            <person name="Sodergren E."/>
            <person name="Clifton S."/>
            <person name="Fulton L."/>
            <person name="Fulton B."/>
            <person name="Courtney L."/>
            <person name="Fronick C."/>
            <person name="Harrison M."/>
            <person name="Strong C."/>
            <person name="Farmer C."/>
            <person name="Delahaunty K."/>
            <person name="Markovic C."/>
            <person name="Hall O."/>
            <person name="Minx P."/>
            <person name="Tomlinson C."/>
            <person name="Mitreva M."/>
            <person name="Nelson J."/>
            <person name="Hou S."/>
            <person name="Wollam A."/>
            <person name="Pepin K.H."/>
            <person name="Johnson M."/>
            <person name="Bhonagiri V."/>
            <person name="Nash W.E."/>
            <person name="Warren W."/>
            <person name="Chinwalla A."/>
            <person name="Mardis E.R."/>
            <person name="Wilson R.K."/>
        </authorList>
    </citation>
    <scope>NUCLEOTIDE SEQUENCE [LARGE SCALE GENOMIC DNA]</scope>
    <source>
        <strain evidence="11 13">DSM 20093</strain>
    </source>
</reference>
<dbReference type="RefSeq" id="WP_006295673.1">
    <property type="nucleotide sequence ID" value="NZ_ABXB03000004.1"/>
</dbReference>
<feature type="domain" description="Protein kinase" evidence="10">
    <location>
        <begin position="21"/>
        <end position="287"/>
    </location>
</feature>
<feature type="binding site" evidence="7">
    <location>
        <position position="49"/>
    </location>
    <ligand>
        <name>ATP</name>
        <dbReference type="ChEBI" id="CHEBI:30616"/>
    </ligand>
</feature>
<dbReference type="CDD" id="cd14014">
    <property type="entry name" value="STKc_PknB_like"/>
    <property type="match status" value="1"/>
</dbReference>
<dbReference type="InterPro" id="IPR008271">
    <property type="entry name" value="Ser/Thr_kinase_AS"/>
</dbReference>
<keyword evidence="9" id="KW-1133">Transmembrane helix</keyword>
<dbReference type="GO" id="GO:0005524">
    <property type="term" value="F:ATP binding"/>
    <property type="evidence" value="ECO:0007669"/>
    <property type="project" value="UniProtKB-UniRule"/>
</dbReference>
<organism evidence="11 13">
    <name type="scientific">Bifidobacterium gallicum DSM 20093 = LMG 11596</name>
    <dbReference type="NCBI Taxonomy" id="561180"/>
    <lineage>
        <taxon>Bacteria</taxon>
        <taxon>Bacillati</taxon>
        <taxon>Actinomycetota</taxon>
        <taxon>Actinomycetes</taxon>
        <taxon>Bifidobacteriales</taxon>
        <taxon>Bifidobacteriaceae</taxon>
        <taxon>Bifidobacterium</taxon>
    </lineage>
</organism>
<feature type="region of interest" description="Disordered" evidence="8">
    <location>
        <begin position="491"/>
        <end position="518"/>
    </location>
</feature>
<dbReference type="EMBL" id="JGYW01000001">
    <property type="protein sequence ID" value="KFI60130.1"/>
    <property type="molecule type" value="Genomic_DNA"/>
</dbReference>
<dbReference type="EMBL" id="ABXB03000004">
    <property type="protein sequence ID" value="EFA22444.1"/>
    <property type="molecule type" value="Genomic_DNA"/>
</dbReference>
<evidence type="ECO:0000256" key="1">
    <source>
        <dbReference type="ARBA" id="ARBA00012513"/>
    </source>
</evidence>
<evidence type="ECO:0000313" key="14">
    <source>
        <dbReference type="Proteomes" id="UP000029074"/>
    </source>
</evidence>
<evidence type="ECO:0000259" key="10">
    <source>
        <dbReference type="PROSITE" id="PS50011"/>
    </source>
</evidence>
<evidence type="ECO:0000256" key="4">
    <source>
        <dbReference type="ARBA" id="ARBA00022741"/>
    </source>
</evidence>
<accession>D1NWF8</accession>
<keyword evidence="2" id="KW-0723">Serine/threonine-protein kinase</keyword>
<evidence type="ECO:0000256" key="2">
    <source>
        <dbReference type="ARBA" id="ARBA00022527"/>
    </source>
</evidence>
<dbReference type="STRING" id="561180.BIFGAL_04208"/>
<comment type="caution">
    <text evidence="11">The sequence shown here is derived from an EMBL/GenBank/DDBJ whole genome shotgun (WGS) entry which is preliminary data.</text>
</comment>
<keyword evidence="5 11" id="KW-0418">Kinase</keyword>
<evidence type="ECO:0000256" key="6">
    <source>
        <dbReference type="ARBA" id="ARBA00022840"/>
    </source>
</evidence>
<feature type="transmembrane region" description="Helical" evidence="9">
    <location>
        <begin position="609"/>
        <end position="642"/>
    </location>
</feature>
<feature type="compositionally biased region" description="Polar residues" evidence="8">
    <location>
        <begin position="491"/>
        <end position="500"/>
    </location>
</feature>
<evidence type="ECO:0000313" key="11">
    <source>
        <dbReference type="EMBL" id="EFA22444.1"/>
    </source>
</evidence>
<dbReference type="Gene3D" id="1.10.510.10">
    <property type="entry name" value="Transferase(Phosphotransferase) domain 1"/>
    <property type="match status" value="1"/>
</dbReference>
<keyword evidence="14" id="KW-1185">Reference proteome</keyword>
<protein>
    <recommendedName>
        <fullName evidence="1">non-specific serine/threonine protein kinase</fullName>
        <ecNumber evidence="1">2.7.11.1</ecNumber>
    </recommendedName>
</protein>
<dbReference type="PANTHER" id="PTHR43289">
    <property type="entry name" value="MITOGEN-ACTIVATED PROTEIN KINASE KINASE KINASE 20-RELATED"/>
    <property type="match status" value="1"/>
</dbReference>
<dbReference type="SMART" id="SM00220">
    <property type="entry name" value="S_TKc"/>
    <property type="match status" value="1"/>
</dbReference>
<feature type="transmembrane region" description="Helical" evidence="9">
    <location>
        <begin position="718"/>
        <end position="736"/>
    </location>
</feature>
<evidence type="ECO:0000313" key="12">
    <source>
        <dbReference type="EMBL" id="KFI60130.1"/>
    </source>
</evidence>
<proteinExistence type="predicted"/>
<dbReference type="InterPro" id="IPR011009">
    <property type="entry name" value="Kinase-like_dom_sf"/>
</dbReference>
<dbReference type="EC" id="2.7.11.1" evidence="1"/>
<evidence type="ECO:0000313" key="13">
    <source>
        <dbReference type="Proteomes" id="UP000003656"/>
    </source>
</evidence>
<feature type="transmembrane region" description="Helical" evidence="9">
    <location>
        <begin position="662"/>
        <end position="684"/>
    </location>
</feature>
<keyword evidence="9" id="KW-0472">Membrane</keyword>
<feature type="region of interest" description="Disordered" evidence="8">
    <location>
        <begin position="318"/>
        <end position="341"/>
    </location>
</feature>
<dbReference type="Proteomes" id="UP000003656">
    <property type="component" value="Unassembled WGS sequence"/>
</dbReference>
<gene>
    <name evidence="12" type="ORF">BGLCM_0151</name>
    <name evidence="11" type="ORF">BIFGAL_04208</name>
</gene>
<dbReference type="InterPro" id="IPR000719">
    <property type="entry name" value="Prot_kinase_dom"/>
</dbReference>
<evidence type="ECO:0000256" key="3">
    <source>
        <dbReference type="ARBA" id="ARBA00022679"/>
    </source>
</evidence>
<keyword evidence="9" id="KW-0812">Transmembrane</keyword>
<feature type="transmembrane region" description="Helical" evidence="9">
    <location>
        <begin position="561"/>
        <end position="578"/>
    </location>
</feature>
<keyword evidence="4 7" id="KW-0547">Nucleotide-binding</keyword>
<sequence length="754" mass="78987">MGRMSEWHALNLEPGNEVGGYELISRLGSGAMGSVWKVEDGGGNAYAMKILLDSLNDDQPLADDPDGRERITARERLRREAMALRRIHDPGVCSIVDMELDDSLAFIVTDLIDGRNLRDDVKVNGPYVGHDLERLASRLIAAVQAVHDADIVHRDIKPTNIMVSMAGPVLVDFGIAMGQGESHVTRTGLVMGTPGFIAPEILEGAESDALTDWWSLASVLAFAATGRPVFGVTPMDVVLAREAAGNADLAGLPPRTVAAFRAALHPDRSRRIGPEELLAAITADAWLSDDGDGEGVMLPFEAGADGTNPRTCWAGTKPGMRGARSVASAPPAPPQESSINASAPRRVAGMATPTRVMPAARQADRQTRVMAPTGVTAQPGETAWTQVMRAPLTAPWQQTAGEPTRRRVEPTHDGATAIMPAVVPGTATPPAARQAGAETTVMANGPADAMLPGFEPVQPHSIADRSARTDGDVGAANGFAGMQYGGNNAGNTGSMGNASTADGADGEDGEDGAAIMRGLPLGSPEQLEAEQVARLQRGAWWPLAAIALVTGVLAASHPALAGAAGSLMLWLLAAYGLNTRKQIQRQARHGGLRRGTDVLRRLATYPWHLVHALLFAVPASLLFVAVAAVVGIAGCWALQLPLTMTPLNGWPAVTLPLPAEAPLSLSGLVLGAAGGIGWFVGAAVGGGKLVRLAAGTMASHTVWNVPQRHAGMAWHTRILLGVWIVLLALASLWLATSNPIDWAPLGAALQWNQW</sequence>
<evidence type="ECO:0000256" key="5">
    <source>
        <dbReference type="ARBA" id="ARBA00022777"/>
    </source>
</evidence>
<keyword evidence="3 12" id="KW-0808">Transferase</keyword>
<dbReference type="PROSITE" id="PS00108">
    <property type="entry name" value="PROTEIN_KINASE_ST"/>
    <property type="match status" value="1"/>
</dbReference>
<dbReference type="PANTHER" id="PTHR43289:SF6">
    <property type="entry name" value="SERINE_THREONINE-PROTEIN KINASE NEKL-3"/>
    <property type="match status" value="1"/>
</dbReference>
<dbReference type="InterPro" id="IPR017441">
    <property type="entry name" value="Protein_kinase_ATP_BS"/>
</dbReference>
<dbReference type="Gene3D" id="3.30.200.20">
    <property type="entry name" value="Phosphorylase Kinase, domain 1"/>
    <property type="match status" value="1"/>
</dbReference>
<name>D1NWF8_9BIFI</name>
<keyword evidence="6 7" id="KW-0067">ATP-binding</keyword>
<dbReference type="eggNOG" id="COG0515">
    <property type="taxonomic scope" value="Bacteria"/>
</dbReference>
<evidence type="ECO:0000256" key="8">
    <source>
        <dbReference type="SAM" id="MobiDB-lite"/>
    </source>
</evidence>
<dbReference type="AlphaFoldDB" id="D1NWF8"/>
<dbReference type="PROSITE" id="PS50011">
    <property type="entry name" value="PROTEIN_KINASE_DOM"/>
    <property type="match status" value="1"/>
</dbReference>
<dbReference type="GO" id="GO:0004674">
    <property type="term" value="F:protein serine/threonine kinase activity"/>
    <property type="evidence" value="ECO:0007669"/>
    <property type="project" value="UniProtKB-KW"/>
</dbReference>
<dbReference type="Pfam" id="PF00069">
    <property type="entry name" value="Pkinase"/>
    <property type="match status" value="1"/>
</dbReference>
<evidence type="ECO:0000256" key="7">
    <source>
        <dbReference type="PROSITE-ProRule" id="PRU10141"/>
    </source>
</evidence>